<keyword evidence="2" id="KW-1185">Reference proteome</keyword>
<accession>A0A017T7W5</accession>
<evidence type="ECO:0000313" key="1">
    <source>
        <dbReference type="EMBL" id="EYF05032.1"/>
    </source>
</evidence>
<dbReference type="RefSeq" id="WP_044242918.1">
    <property type="nucleotide sequence ID" value="NZ_ASRX01000027.1"/>
</dbReference>
<reference evidence="1 2" key="1">
    <citation type="submission" date="2013-05" db="EMBL/GenBank/DDBJ databases">
        <title>Genome assembly of Chondromyces apiculatus DSM 436.</title>
        <authorList>
            <person name="Sharma G."/>
            <person name="Khatri I."/>
            <person name="Kaur C."/>
            <person name="Mayilraj S."/>
            <person name="Subramanian S."/>
        </authorList>
    </citation>
    <scope>NUCLEOTIDE SEQUENCE [LARGE SCALE GENOMIC DNA]</scope>
    <source>
        <strain evidence="1 2">DSM 436</strain>
    </source>
</reference>
<proteinExistence type="predicted"/>
<name>A0A017T7W5_9BACT</name>
<dbReference type="Proteomes" id="UP000019678">
    <property type="component" value="Unassembled WGS sequence"/>
</dbReference>
<gene>
    <name evidence="1" type="ORF">CAP_3622</name>
</gene>
<dbReference type="AlphaFoldDB" id="A0A017T7W5"/>
<comment type="caution">
    <text evidence="1">The sequence shown here is derived from an EMBL/GenBank/DDBJ whole genome shotgun (WGS) entry which is preliminary data.</text>
</comment>
<dbReference type="OrthoDB" id="10002329at2"/>
<sequence length="125" mass="13176">MATWMNAAQIAVRYVVGEQRLLEYGERGNLAMRKCADGSVLFDADGVSRFFRVRGAEIAGAQGMVLGGRGQNLGVLGVAKLGGGATVMQGLTVPGARDGARDTRRRMLRSRAEEALAQVPLAKAG</sequence>
<dbReference type="STRING" id="1192034.CAP_3622"/>
<protein>
    <submittedName>
        <fullName evidence="1">Uncharacterized protein</fullName>
    </submittedName>
</protein>
<dbReference type="EMBL" id="ASRX01000027">
    <property type="protein sequence ID" value="EYF05032.1"/>
    <property type="molecule type" value="Genomic_DNA"/>
</dbReference>
<organism evidence="1 2">
    <name type="scientific">Chondromyces apiculatus DSM 436</name>
    <dbReference type="NCBI Taxonomy" id="1192034"/>
    <lineage>
        <taxon>Bacteria</taxon>
        <taxon>Pseudomonadati</taxon>
        <taxon>Myxococcota</taxon>
        <taxon>Polyangia</taxon>
        <taxon>Polyangiales</taxon>
        <taxon>Polyangiaceae</taxon>
        <taxon>Chondromyces</taxon>
    </lineage>
</organism>
<evidence type="ECO:0000313" key="2">
    <source>
        <dbReference type="Proteomes" id="UP000019678"/>
    </source>
</evidence>